<comment type="subunit">
    <text evidence="6">Self-associates. Forms filaments. Interacts with EcpD.</text>
</comment>
<accession>A0ABW1VMT7</accession>
<organism evidence="9 10">
    <name type="scientific">Tatumella punctata</name>
    <dbReference type="NCBI Taxonomy" id="399969"/>
    <lineage>
        <taxon>Bacteria</taxon>
        <taxon>Pseudomonadati</taxon>
        <taxon>Pseudomonadota</taxon>
        <taxon>Gammaproteobacteria</taxon>
        <taxon>Enterobacterales</taxon>
        <taxon>Erwiniaceae</taxon>
        <taxon>Tatumella</taxon>
    </lineage>
</organism>
<dbReference type="Pfam" id="PF16449">
    <property type="entry name" value="MatB"/>
    <property type="match status" value="1"/>
</dbReference>
<sequence length="195" mass="20519">MKRIILSGILVTAVVIPVISLAAESTANAVATWSATARKDTTSKLVVTPLGSLTFQYAEGLKGFNTQKGLFDITIYGDSTSTAFRLTSRVLSDTLIRADNSGSTLQVGVTYHGQPVTKTSDTVMTDTARGISGGNLSALSGSFNLNNRTMSQDQFTFSIIGATTDGSTAVTDYSALPEGIWSGDISVQFNAVWTS</sequence>
<evidence type="ECO:0000256" key="3">
    <source>
        <dbReference type="ARBA" id="ARBA00014507"/>
    </source>
</evidence>
<evidence type="ECO:0000256" key="8">
    <source>
        <dbReference type="SAM" id="SignalP"/>
    </source>
</evidence>
<comment type="caution">
    <text evidence="9">The sequence shown here is derived from an EMBL/GenBank/DDBJ whole genome shotgun (WGS) entry which is preliminary data.</text>
</comment>
<feature type="chain" id="PRO_5046753694" description="Common pilus major fimbrillin subunit EcpA" evidence="8">
    <location>
        <begin position="23"/>
        <end position="195"/>
    </location>
</feature>
<evidence type="ECO:0000256" key="4">
    <source>
        <dbReference type="ARBA" id="ARBA00022729"/>
    </source>
</evidence>
<evidence type="ECO:0000256" key="7">
    <source>
        <dbReference type="ARBA" id="ARBA00031192"/>
    </source>
</evidence>
<protein>
    <recommendedName>
        <fullName evidence="3">Common pilus major fimbrillin subunit EcpA</fullName>
    </recommendedName>
    <alternativeName>
        <fullName evidence="7">MatB fimbrillin</fullName>
    </alternativeName>
</protein>
<dbReference type="Gene3D" id="2.60.40.3290">
    <property type="entry name" value="Fimbrial protein EcpA"/>
    <property type="match status" value="1"/>
</dbReference>
<dbReference type="EMBL" id="JBHSUC010000003">
    <property type="protein sequence ID" value="MFC6361343.1"/>
    <property type="molecule type" value="Genomic_DNA"/>
</dbReference>
<proteinExistence type="inferred from homology"/>
<keyword evidence="5" id="KW-0281">Fimbrium</keyword>
<evidence type="ECO:0000313" key="10">
    <source>
        <dbReference type="Proteomes" id="UP001596215"/>
    </source>
</evidence>
<evidence type="ECO:0000256" key="6">
    <source>
        <dbReference type="ARBA" id="ARBA00026091"/>
    </source>
</evidence>
<dbReference type="InterPro" id="IPR016514">
    <property type="entry name" value="EcpA"/>
</dbReference>
<dbReference type="InterPro" id="IPR038478">
    <property type="entry name" value="Fimbrillin_EcpA_sf"/>
</dbReference>
<dbReference type="Proteomes" id="UP001596215">
    <property type="component" value="Unassembled WGS sequence"/>
</dbReference>
<evidence type="ECO:0000256" key="5">
    <source>
        <dbReference type="ARBA" id="ARBA00023263"/>
    </source>
</evidence>
<feature type="signal peptide" evidence="8">
    <location>
        <begin position="1"/>
        <end position="22"/>
    </location>
</feature>
<evidence type="ECO:0000256" key="1">
    <source>
        <dbReference type="ARBA" id="ARBA00004561"/>
    </source>
</evidence>
<comment type="subcellular location">
    <subcellularLocation>
        <location evidence="1">Fimbrium</location>
    </subcellularLocation>
</comment>
<keyword evidence="4 8" id="KW-0732">Signal</keyword>
<gene>
    <name evidence="9" type="ORF">ACFP73_04410</name>
</gene>
<reference evidence="10" key="1">
    <citation type="journal article" date="2019" name="Int. J. Syst. Evol. Microbiol.">
        <title>The Global Catalogue of Microorganisms (GCM) 10K type strain sequencing project: providing services to taxonomists for standard genome sequencing and annotation.</title>
        <authorList>
            <consortium name="The Broad Institute Genomics Platform"/>
            <consortium name="The Broad Institute Genome Sequencing Center for Infectious Disease"/>
            <person name="Wu L."/>
            <person name="Ma J."/>
        </authorList>
    </citation>
    <scope>NUCLEOTIDE SEQUENCE [LARGE SCALE GENOMIC DNA]</scope>
    <source>
        <strain evidence="10">CGMCC 4.1530</strain>
    </source>
</reference>
<evidence type="ECO:0000313" key="9">
    <source>
        <dbReference type="EMBL" id="MFC6361343.1"/>
    </source>
</evidence>
<keyword evidence="10" id="KW-1185">Reference proteome</keyword>
<dbReference type="RefSeq" id="WP_212708694.1">
    <property type="nucleotide sequence ID" value="NZ_BAAAFW010000025.1"/>
</dbReference>
<name>A0ABW1VMT7_9GAMM</name>
<evidence type="ECO:0000256" key="2">
    <source>
        <dbReference type="ARBA" id="ARBA00007305"/>
    </source>
</evidence>
<comment type="similarity">
    <text evidence="2">Belongs to the EcpA/MatB fimbrillin family.</text>
</comment>